<evidence type="ECO:0000313" key="5">
    <source>
        <dbReference type="Proteomes" id="UP000663844"/>
    </source>
</evidence>
<proteinExistence type="predicted"/>
<dbReference type="FunFam" id="3.40.50.300:FF:004162">
    <property type="entry name" value="ATP binding cassette subfamily C member 5"/>
    <property type="match status" value="1"/>
</dbReference>
<evidence type="ECO:0000259" key="3">
    <source>
        <dbReference type="Pfam" id="PF00005"/>
    </source>
</evidence>
<evidence type="ECO:0000313" key="4">
    <source>
        <dbReference type="EMBL" id="CAF4379241.1"/>
    </source>
</evidence>
<evidence type="ECO:0000256" key="2">
    <source>
        <dbReference type="ARBA" id="ARBA00022840"/>
    </source>
</evidence>
<dbReference type="AlphaFoldDB" id="A0A820MXH1"/>
<dbReference type="Pfam" id="PF00005">
    <property type="entry name" value="ABC_tran"/>
    <property type="match status" value="1"/>
</dbReference>
<gene>
    <name evidence="4" type="ORF">OXD698_LOCUS50278</name>
</gene>
<protein>
    <recommendedName>
        <fullName evidence="3">ABC transporter domain-containing protein</fullName>
    </recommendedName>
</protein>
<comment type="caution">
    <text evidence="4">The sequence shown here is derived from an EMBL/GenBank/DDBJ whole genome shotgun (WGS) entry which is preliminary data.</text>
</comment>
<keyword evidence="1" id="KW-0547">Nucleotide-binding</keyword>
<dbReference type="Proteomes" id="UP000663844">
    <property type="component" value="Unassembled WGS sequence"/>
</dbReference>
<name>A0A820MXH1_9BILA</name>
<dbReference type="EMBL" id="CAJOAZ010023857">
    <property type="protein sequence ID" value="CAF4379241.1"/>
    <property type="molecule type" value="Genomic_DNA"/>
</dbReference>
<dbReference type="GO" id="GO:0016020">
    <property type="term" value="C:membrane"/>
    <property type="evidence" value="ECO:0007669"/>
    <property type="project" value="TreeGrafter"/>
</dbReference>
<organism evidence="4 5">
    <name type="scientific">Adineta steineri</name>
    <dbReference type="NCBI Taxonomy" id="433720"/>
    <lineage>
        <taxon>Eukaryota</taxon>
        <taxon>Metazoa</taxon>
        <taxon>Spiralia</taxon>
        <taxon>Gnathifera</taxon>
        <taxon>Rotifera</taxon>
        <taxon>Eurotatoria</taxon>
        <taxon>Bdelloidea</taxon>
        <taxon>Adinetida</taxon>
        <taxon>Adinetidae</taxon>
        <taxon>Adineta</taxon>
    </lineage>
</organism>
<accession>A0A820MXH1</accession>
<keyword evidence="2" id="KW-0067">ATP-binding</keyword>
<evidence type="ECO:0000256" key="1">
    <source>
        <dbReference type="ARBA" id="ARBA00022741"/>
    </source>
</evidence>
<dbReference type="GO" id="GO:0016887">
    <property type="term" value="F:ATP hydrolysis activity"/>
    <property type="evidence" value="ECO:0007669"/>
    <property type="project" value="InterPro"/>
</dbReference>
<dbReference type="InterPro" id="IPR050173">
    <property type="entry name" value="ABC_transporter_C-like"/>
</dbReference>
<feature type="domain" description="ABC transporter" evidence="3">
    <location>
        <begin position="16"/>
        <end position="117"/>
    </location>
</feature>
<sequence>IKDLSTRYRENLQLVLKDITVNIEHGDKIGIIGRTGSGKSSLCLAFFRIIEPTTGTIIIDNVDIRSIGLHDLRSKITIIPQDAIIFAGTIRFNVDPFGNYSDAEIWTALQLVHMKERINLMKNGLSYLLAEGGQNM</sequence>
<dbReference type="PANTHER" id="PTHR24223">
    <property type="entry name" value="ATP-BINDING CASSETTE SUB-FAMILY C"/>
    <property type="match status" value="1"/>
</dbReference>
<dbReference type="Gene3D" id="3.40.50.300">
    <property type="entry name" value="P-loop containing nucleotide triphosphate hydrolases"/>
    <property type="match status" value="1"/>
</dbReference>
<dbReference type="InterPro" id="IPR027417">
    <property type="entry name" value="P-loop_NTPase"/>
</dbReference>
<reference evidence="4" key="1">
    <citation type="submission" date="2021-02" db="EMBL/GenBank/DDBJ databases">
        <authorList>
            <person name="Nowell W R."/>
        </authorList>
    </citation>
    <scope>NUCLEOTIDE SEQUENCE</scope>
</reference>
<feature type="non-terminal residue" evidence="4">
    <location>
        <position position="1"/>
    </location>
</feature>
<dbReference type="GO" id="GO:0042626">
    <property type="term" value="F:ATPase-coupled transmembrane transporter activity"/>
    <property type="evidence" value="ECO:0007669"/>
    <property type="project" value="TreeGrafter"/>
</dbReference>
<dbReference type="SUPFAM" id="SSF52540">
    <property type="entry name" value="P-loop containing nucleoside triphosphate hydrolases"/>
    <property type="match status" value="1"/>
</dbReference>
<dbReference type="GO" id="GO:0005524">
    <property type="term" value="F:ATP binding"/>
    <property type="evidence" value="ECO:0007669"/>
    <property type="project" value="UniProtKB-KW"/>
</dbReference>
<dbReference type="InterPro" id="IPR003439">
    <property type="entry name" value="ABC_transporter-like_ATP-bd"/>
</dbReference>
<feature type="non-terminal residue" evidence="4">
    <location>
        <position position="136"/>
    </location>
</feature>